<keyword evidence="3" id="KW-0813">Transport</keyword>
<dbReference type="PANTHER" id="PTHR22888:SF18">
    <property type="entry name" value="CYTOCHROME BO(3) UBIQUINOL OXIDASE SUBUNIT 2"/>
    <property type="match status" value="1"/>
</dbReference>
<dbReference type="InterPro" id="IPR008972">
    <property type="entry name" value="Cupredoxin"/>
</dbReference>
<dbReference type="OrthoDB" id="9783445at2"/>
<dbReference type="InterPro" id="IPR034227">
    <property type="entry name" value="CuRO_UO_II"/>
</dbReference>
<dbReference type="CDD" id="cd04212">
    <property type="entry name" value="CuRO_UO_II"/>
    <property type="match status" value="1"/>
</dbReference>
<evidence type="ECO:0000256" key="4">
    <source>
        <dbReference type="ARBA" id="ARBA00022475"/>
    </source>
</evidence>
<dbReference type="Gene3D" id="1.10.287.90">
    <property type="match status" value="1"/>
</dbReference>
<sequence>MTRKKIPGFFRYLALLPLLFLGGCSSDFWLFNPKGIIAQTELYYMIVDVAIMLVIIVPTILFTVWVMIKYRAGNNATHAPKWSHSNALEVLVWGVPVVIVVVLAVYSYIGTHQVNPWNPTIVSEHAKYSKAKPLEVDVITTDWQWLFVYPSQNVAASNELVVPVDRPVNFRLTSTSVTNNFFIPQIVGQVYVMPGMRSKQSMVVQHIGEYHGFTAALSGGGTSWMEFKVKAVTEADFNAWVSKAQQSTDKLTYTTFKTFAKPTINTGGKVQYFTDVLPDLFGHVIKNVRDGKLLYKTPMFLTENMLSNEFKQHSN</sequence>
<keyword evidence="10" id="KW-0560">Oxidoreductase</keyword>
<feature type="transmembrane region" description="Helical" evidence="12">
    <location>
        <begin position="88"/>
        <end position="109"/>
    </location>
</feature>
<keyword evidence="6 12" id="KW-0812">Transmembrane</keyword>
<name>A0A1P8UGD6_9GAMM</name>
<protein>
    <recommendedName>
        <fullName evidence="17">Ubiquinol oxidase subunit 2</fullName>
    </recommendedName>
</protein>
<feature type="transmembrane region" description="Helical" evidence="12">
    <location>
        <begin position="42"/>
        <end position="68"/>
    </location>
</feature>
<keyword evidence="8" id="KW-0249">Electron transport</keyword>
<keyword evidence="5" id="KW-0679">Respiratory chain</keyword>
<dbReference type="AlphaFoldDB" id="A0A1P8UGD6"/>
<evidence type="ECO:0000313" key="16">
    <source>
        <dbReference type="Proteomes" id="UP000243807"/>
    </source>
</evidence>
<evidence type="ECO:0000256" key="5">
    <source>
        <dbReference type="ARBA" id="ARBA00022660"/>
    </source>
</evidence>
<dbReference type="InterPro" id="IPR010514">
    <property type="entry name" value="COX_ARM"/>
</dbReference>
<evidence type="ECO:0000256" key="9">
    <source>
        <dbReference type="ARBA" id="ARBA00022989"/>
    </source>
</evidence>
<evidence type="ECO:0008006" key="17">
    <source>
        <dbReference type="Google" id="ProtNLM"/>
    </source>
</evidence>
<dbReference type="RefSeq" id="WP_076836489.1">
    <property type="nucleotide sequence ID" value="NZ_CP019434.1"/>
</dbReference>
<reference evidence="15 16" key="1">
    <citation type="submission" date="2017-01" db="EMBL/GenBank/DDBJ databases">
        <title>Draft sequence of Acidihalobacter ferrooxidans strain DSM 14175 (strain V8).</title>
        <authorList>
            <person name="Khaleque H.N."/>
            <person name="Ramsay J.P."/>
            <person name="Murphy R.J.T."/>
            <person name="Kaksonen A.H."/>
            <person name="Boxall N.J."/>
            <person name="Watkin E.L.J."/>
        </authorList>
    </citation>
    <scope>NUCLEOTIDE SEQUENCE [LARGE SCALE GENOMIC DNA]</scope>
    <source>
        <strain evidence="15 16">V8</strain>
    </source>
</reference>
<evidence type="ECO:0000259" key="14">
    <source>
        <dbReference type="PROSITE" id="PS50999"/>
    </source>
</evidence>
<keyword evidence="4" id="KW-1003">Cell membrane</keyword>
<evidence type="ECO:0000259" key="13">
    <source>
        <dbReference type="PROSITE" id="PS50857"/>
    </source>
</evidence>
<organism evidence="15 16">
    <name type="scientific">Acidihalobacter ferrooxydans</name>
    <dbReference type="NCBI Taxonomy" id="1765967"/>
    <lineage>
        <taxon>Bacteria</taxon>
        <taxon>Pseudomonadati</taxon>
        <taxon>Pseudomonadota</taxon>
        <taxon>Gammaproteobacteria</taxon>
        <taxon>Chromatiales</taxon>
        <taxon>Ectothiorhodospiraceae</taxon>
        <taxon>Acidihalobacter</taxon>
    </lineage>
</organism>
<evidence type="ECO:0000256" key="11">
    <source>
        <dbReference type="ARBA" id="ARBA00023136"/>
    </source>
</evidence>
<dbReference type="InterPro" id="IPR011759">
    <property type="entry name" value="Cyt_c_oxidase_su2_TM_dom"/>
</dbReference>
<gene>
    <name evidence="15" type="ORF">BW247_06825</name>
</gene>
<evidence type="ECO:0000256" key="10">
    <source>
        <dbReference type="ARBA" id="ARBA00023002"/>
    </source>
</evidence>
<evidence type="ECO:0000256" key="2">
    <source>
        <dbReference type="ARBA" id="ARBA00007866"/>
    </source>
</evidence>
<keyword evidence="7" id="KW-0732">Signal</keyword>
<dbReference type="GO" id="GO:0005507">
    <property type="term" value="F:copper ion binding"/>
    <property type="evidence" value="ECO:0007669"/>
    <property type="project" value="InterPro"/>
</dbReference>
<evidence type="ECO:0000313" key="15">
    <source>
        <dbReference type="EMBL" id="APZ42841.1"/>
    </source>
</evidence>
<dbReference type="PROSITE" id="PS50999">
    <property type="entry name" value="COX2_TM"/>
    <property type="match status" value="1"/>
</dbReference>
<dbReference type="SUPFAM" id="SSF49503">
    <property type="entry name" value="Cupredoxins"/>
    <property type="match status" value="1"/>
</dbReference>
<accession>A0A1P8UGD6</accession>
<dbReference type="GO" id="GO:0005886">
    <property type="term" value="C:plasma membrane"/>
    <property type="evidence" value="ECO:0007669"/>
    <property type="project" value="UniProtKB-SubCell"/>
</dbReference>
<dbReference type="Gene3D" id="2.60.40.420">
    <property type="entry name" value="Cupredoxins - blue copper proteins"/>
    <property type="match status" value="1"/>
</dbReference>
<evidence type="ECO:0000256" key="8">
    <source>
        <dbReference type="ARBA" id="ARBA00022982"/>
    </source>
</evidence>
<dbReference type="InterPro" id="IPR002429">
    <property type="entry name" value="CcO_II-like_C"/>
</dbReference>
<dbReference type="InterPro" id="IPR036257">
    <property type="entry name" value="Cyt_c_oxidase_su2_TM_sf"/>
</dbReference>
<evidence type="ECO:0000256" key="3">
    <source>
        <dbReference type="ARBA" id="ARBA00022448"/>
    </source>
</evidence>
<dbReference type="GO" id="GO:0004129">
    <property type="term" value="F:cytochrome-c oxidase activity"/>
    <property type="evidence" value="ECO:0007669"/>
    <property type="project" value="InterPro"/>
</dbReference>
<dbReference type="PROSITE" id="PS51257">
    <property type="entry name" value="PROKAR_LIPOPROTEIN"/>
    <property type="match status" value="1"/>
</dbReference>
<keyword evidence="9 12" id="KW-1133">Transmembrane helix</keyword>
<evidence type="ECO:0000256" key="6">
    <source>
        <dbReference type="ARBA" id="ARBA00022692"/>
    </source>
</evidence>
<dbReference type="Proteomes" id="UP000243807">
    <property type="component" value="Chromosome"/>
</dbReference>
<feature type="domain" description="Cytochrome oxidase subunit II transmembrane region profile" evidence="14">
    <location>
        <begin position="22"/>
        <end position="118"/>
    </location>
</feature>
<dbReference type="EMBL" id="CP019434">
    <property type="protein sequence ID" value="APZ42841.1"/>
    <property type="molecule type" value="Genomic_DNA"/>
</dbReference>
<dbReference type="SUPFAM" id="SSF81464">
    <property type="entry name" value="Cytochrome c oxidase subunit II-like, transmembrane region"/>
    <property type="match status" value="1"/>
</dbReference>
<dbReference type="Pfam" id="PF00116">
    <property type="entry name" value="COX2"/>
    <property type="match status" value="1"/>
</dbReference>
<dbReference type="Pfam" id="PF06481">
    <property type="entry name" value="COX_ARM"/>
    <property type="match status" value="1"/>
</dbReference>
<dbReference type="GO" id="GO:0009486">
    <property type="term" value="F:cytochrome bo3 ubiquinol oxidase activity"/>
    <property type="evidence" value="ECO:0007669"/>
    <property type="project" value="InterPro"/>
</dbReference>
<evidence type="ECO:0000256" key="7">
    <source>
        <dbReference type="ARBA" id="ARBA00022729"/>
    </source>
</evidence>
<dbReference type="PANTHER" id="PTHR22888">
    <property type="entry name" value="CYTOCHROME C OXIDASE, SUBUNIT II"/>
    <property type="match status" value="1"/>
</dbReference>
<feature type="domain" description="Cytochrome oxidase subunit II copper A binding" evidence="13">
    <location>
        <begin position="131"/>
        <end position="243"/>
    </location>
</feature>
<comment type="similarity">
    <text evidence="2">Belongs to the cytochrome c oxidase subunit 2 family.</text>
</comment>
<dbReference type="PROSITE" id="PS50857">
    <property type="entry name" value="COX2_CUA"/>
    <property type="match status" value="1"/>
</dbReference>
<keyword evidence="16" id="KW-1185">Reference proteome</keyword>
<dbReference type="InterPro" id="IPR045187">
    <property type="entry name" value="CcO_II"/>
</dbReference>
<comment type="subcellular location">
    <subcellularLocation>
        <location evidence="1">Cell membrane</location>
        <topology evidence="1">Multi-pass membrane protein</topology>
    </subcellularLocation>
</comment>
<evidence type="ECO:0000256" key="12">
    <source>
        <dbReference type="SAM" id="Phobius"/>
    </source>
</evidence>
<evidence type="ECO:0000256" key="1">
    <source>
        <dbReference type="ARBA" id="ARBA00004651"/>
    </source>
</evidence>
<dbReference type="KEGG" id="afy:BW247_06825"/>
<dbReference type="GO" id="GO:0042773">
    <property type="term" value="P:ATP synthesis coupled electron transport"/>
    <property type="evidence" value="ECO:0007669"/>
    <property type="project" value="TreeGrafter"/>
</dbReference>
<keyword evidence="11 12" id="KW-0472">Membrane</keyword>
<proteinExistence type="inferred from homology"/>
<dbReference type="STRING" id="1765967.BW247_06825"/>